<feature type="region of interest" description="Disordered" evidence="2">
    <location>
        <begin position="266"/>
        <end position="294"/>
    </location>
</feature>
<dbReference type="EMBL" id="JAMSHJ010000002">
    <property type="protein sequence ID" value="KAI5439650.1"/>
    <property type="molecule type" value="Genomic_DNA"/>
</dbReference>
<dbReference type="Gramene" id="Psat02G0514600-T2">
    <property type="protein sequence ID" value="KAI5439650.1"/>
    <property type="gene ID" value="KIW84_025146"/>
</dbReference>
<dbReference type="Gramene" id="PSAT_LOCUS7918_t1">
    <property type="protein sequence ID" value="CAL5187686.1"/>
    <property type="gene ID" value="PSAT_LOCUS7918"/>
</dbReference>
<reference evidence="3 4" key="1">
    <citation type="journal article" date="2022" name="Nat. Genet.">
        <title>Improved pea reference genome and pan-genome highlight genomic features and evolutionary characteristics.</title>
        <authorList>
            <person name="Yang T."/>
            <person name="Liu R."/>
            <person name="Luo Y."/>
            <person name="Hu S."/>
            <person name="Wang D."/>
            <person name="Wang C."/>
            <person name="Pandey M.K."/>
            <person name="Ge S."/>
            <person name="Xu Q."/>
            <person name="Li N."/>
            <person name="Li G."/>
            <person name="Huang Y."/>
            <person name="Saxena R.K."/>
            <person name="Ji Y."/>
            <person name="Li M."/>
            <person name="Yan X."/>
            <person name="He Y."/>
            <person name="Liu Y."/>
            <person name="Wang X."/>
            <person name="Xiang C."/>
            <person name="Varshney R.K."/>
            <person name="Ding H."/>
            <person name="Gao S."/>
            <person name="Zong X."/>
        </authorList>
    </citation>
    <scope>NUCLEOTIDE SEQUENCE [LARGE SCALE GENOMIC DNA]</scope>
    <source>
        <strain evidence="3 4">cv. Zhongwan 6</strain>
    </source>
</reference>
<sequence length="294" mass="31160">METKNEGNAIRIGIENPFTFKVGQVFTGFGIGCGVGIGVGRPLNLAAIPMLNQVMSATRGATDAFSGVTRHVNTSLRKFGAKNIEVGVGCGVGFGHGFGAGLAVKPGVLNQIQSCLVITMTKVMMKFGLTPSLPFSPGAFPSSLQSVTSTVSTGSMMPLVTKSADQLSQGLAGSQAMNIGLAFDKTAIKDTAVDTTYGSRTEKVLNNFLQNPLLKGEGGASGEAAGRMITENKILQMVLKHQQMIEELVEENEKLRQILVEELKVPSSKLESGSSDRYNRCLKGENDSRKAKNQ</sequence>
<evidence type="ECO:0000256" key="2">
    <source>
        <dbReference type="SAM" id="MobiDB-lite"/>
    </source>
</evidence>
<gene>
    <name evidence="3" type="ORF">KIW84_025146</name>
</gene>
<dbReference type="PANTHER" id="PTHR36051:SF2">
    <property type="entry name" value="DYNAMIN"/>
    <property type="match status" value="1"/>
</dbReference>
<dbReference type="PROSITE" id="PS51257">
    <property type="entry name" value="PROKAR_LIPOPROTEIN"/>
    <property type="match status" value="1"/>
</dbReference>
<name>A0A9D4YM19_PEA</name>
<evidence type="ECO:0000313" key="4">
    <source>
        <dbReference type="Proteomes" id="UP001058974"/>
    </source>
</evidence>
<comment type="caution">
    <text evidence="3">The sequence shown here is derived from an EMBL/GenBank/DDBJ whole genome shotgun (WGS) entry which is preliminary data.</text>
</comment>
<feature type="coiled-coil region" evidence="1">
    <location>
        <begin position="238"/>
        <end position="265"/>
    </location>
</feature>
<keyword evidence="4" id="KW-1185">Reference proteome</keyword>
<evidence type="ECO:0000313" key="3">
    <source>
        <dbReference type="EMBL" id="KAI5439650.1"/>
    </source>
</evidence>
<dbReference type="AlphaFoldDB" id="A0A9D4YM19"/>
<dbReference type="Proteomes" id="UP001058974">
    <property type="component" value="Chromosome 2"/>
</dbReference>
<organism evidence="3 4">
    <name type="scientific">Pisum sativum</name>
    <name type="common">Garden pea</name>
    <name type="synonym">Lathyrus oleraceus</name>
    <dbReference type="NCBI Taxonomy" id="3888"/>
    <lineage>
        <taxon>Eukaryota</taxon>
        <taxon>Viridiplantae</taxon>
        <taxon>Streptophyta</taxon>
        <taxon>Embryophyta</taxon>
        <taxon>Tracheophyta</taxon>
        <taxon>Spermatophyta</taxon>
        <taxon>Magnoliopsida</taxon>
        <taxon>eudicotyledons</taxon>
        <taxon>Gunneridae</taxon>
        <taxon>Pentapetalae</taxon>
        <taxon>rosids</taxon>
        <taxon>fabids</taxon>
        <taxon>Fabales</taxon>
        <taxon>Fabaceae</taxon>
        <taxon>Papilionoideae</taxon>
        <taxon>50 kb inversion clade</taxon>
        <taxon>NPAAA clade</taxon>
        <taxon>Hologalegina</taxon>
        <taxon>IRL clade</taxon>
        <taxon>Fabeae</taxon>
        <taxon>Lathyrus</taxon>
    </lineage>
</organism>
<keyword evidence="1" id="KW-0175">Coiled coil</keyword>
<feature type="compositionally biased region" description="Basic and acidic residues" evidence="2">
    <location>
        <begin position="277"/>
        <end position="294"/>
    </location>
</feature>
<accession>A0A9D4YM19</accession>
<protein>
    <submittedName>
        <fullName evidence="3">Uncharacterized protein</fullName>
    </submittedName>
</protein>
<proteinExistence type="predicted"/>
<dbReference type="PANTHER" id="PTHR36051">
    <property type="entry name" value="DYNAMIN"/>
    <property type="match status" value="1"/>
</dbReference>
<evidence type="ECO:0000256" key="1">
    <source>
        <dbReference type="SAM" id="Coils"/>
    </source>
</evidence>
<dbReference type="Gramene" id="Psat2g176200.1">
    <property type="protein sequence ID" value="Psat2g176200.1.cds"/>
    <property type="gene ID" value="Psat2g176200"/>
</dbReference>